<evidence type="ECO:0000256" key="1">
    <source>
        <dbReference type="SAM" id="MobiDB-lite"/>
    </source>
</evidence>
<reference evidence="2" key="1">
    <citation type="submission" date="2020-11" db="EMBL/GenBank/DDBJ databases">
        <authorList>
            <consortium name="DOE Joint Genome Institute"/>
            <person name="Ahrendt S."/>
            <person name="Riley R."/>
            <person name="Andreopoulos W."/>
            <person name="LaButti K."/>
            <person name="Pangilinan J."/>
            <person name="Ruiz-duenas F.J."/>
            <person name="Barrasa J.M."/>
            <person name="Sanchez-Garcia M."/>
            <person name="Camarero S."/>
            <person name="Miyauchi S."/>
            <person name="Serrano A."/>
            <person name="Linde D."/>
            <person name="Babiker R."/>
            <person name="Drula E."/>
            <person name="Ayuso-Fernandez I."/>
            <person name="Pacheco R."/>
            <person name="Padilla G."/>
            <person name="Ferreira P."/>
            <person name="Barriuso J."/>
            <person name="Kellner H."/>
            <person name="Castanera R."/>
            <person name="Alfaro M."/>
            <person name="Ramirez L."/>
            <person name="Pisabarro A.G."/>
            <person name="Kuo A."/>
            <person name="Tritt A."/>
            <person name="Lipzen A."/>
            <person name="He G."/>
            <person name="Yan M."/>
            <person name="Ng V."/>
            <person name="Cullen D."/>
            <person name="Martin F."/>
            <person name="Rosso M.-N."/>
            <person name="Henrissat B."/>
            <person name="Hibbett D."/>
            <person name="Martinez A.T."/>
            <person name="Grigoriev I.V."/>
        </authorList>
    </citation>
    <scope>NUCLEOTIDE SEQUENCE</scope>
    <source>
        <strain evidence="2">AH 44721</strain>
    </source>
</reference>
<gene>
    <name evidence="2" type="ORF">CPB84DRAFT_1695554</name>
</gene>
<dbReference type="EMBL" id="JADNYJ010000563">
    <property type="protein sequence ID" value="KAF8868702.1"/>
    <property type="molecule type" value="Genomic_DNA"/>
</dbReference>
<proteinExistence type="predicted"/>
<dbReference type="Proteomes" id="UP000724874">
    <property type="component" value="Unassembled WGS sequence"/>
</dbReference>
<evidence type="ECO:0000313" key="3">
    <source>
        <dbReference type="Proteomes" id="UP000724874"/>
    </source>
</evidence>
<evidence type="ECO:0008006" key="4">
    <source>
        <dbReference type="Google" id="ProtNLM"/>
    </source>
</evidence>
<keyword evidence="3" id="KW-1185">Reference proteome</keyword>
<dbReference type="AlphaFoldDB" id="A0A9P5N8X1"/>
<accession>A0A9P5N8X1</accession>
<dbReference type="OrthoDB" id="3200967at2759"/>
<evidence type="ECO:0000313" key="2">
    <source>
        <dbReference type="EMBL" id="KAF8868702.1"/>
    </source>
</evidence>
<sequence length="203" mass="23189">MDLNNELSDEVDINPILEDEADGAGERNVGENAQARKKKEQQWRKWSEDVIPGMLEPYVALMRETDSLRDLSAARSRKLCSGCEGYSSLEVSCIYFEKIEKLVLCTYKEPALQLLTLGLFPCAPMRPTLAVDLNMLDFVRGLFLNTAPNVTAWAETLEGFLSTHKFKLKTRNTLRKHFGNALQWYTVLEDTKCLRLQEVINRI</sequence>
<feature type="compositionally biased region" description="Acidic residues" evidence="1">
    <location>
        <begin position="7"/>
        <end position="23"/>
    </location>
</feature>
<comment type="caution">
    <text evidence="2">The sequence shown here is derived from an EMBL/GenBank/DDBJ whole genome shotgun (WGS) entry which is preliminary data.</text>
</comment>
<name>A0A9P5N8X1_GYMJU</name>
<feature type="region of interest" description="Disordered" evidence="1">
    <location>
        <begin position="1"/>
        <end position="40"/>
    </location>
</feature>
<organism evidence="2 3">
    <name type="scientific">Gymnopilus junonius</name>
    <name type="common">Spectacular rustgill mushroom</name>
    <name type="synonym">Gymnopilus spectabilis subsp. junonius</name>
    <dbReference type="NCBI Taxonomy" id="109634"/>
    <lineage>
        <taxon>Eukaryota</taxon>
        <taxon>Fungi</taxon>
        <taxon>Dikarya</taxon>
        <taxon>Basidiomycota</taxon>
        <taxon>Agaricomycotina</taxon>
        <taxon>Agaricomycetes</taxon>
        <taxon>Agaricomycetidae</taxon>
        <taxon>Agaricales</taxon>
        <taxon>Agaricineae</taxon>
        <taxon>Hymenogastraceae</taxon>
        <taxon>Gymnopilus</taxon>
    </lineage>
</organism>
<protein>
    <recommendedName>
        <fullName evidence="4">CxC1-like cysteine cluster associated with KDZ transposases domain-containing protein</fullName>
    </recommendedName>
</protein>